<dbReference type="EMBL" id="JPMV01000033">
    <property type="protein sequence ID" value="KGI80284.1"/>
    <property type="molecule type" value="Genomic_DNA"/>
</dbReference>
<gene>
    <name evidence="2" type="ORF">IL38_17625</name>
</gene>
<accession>A0ABR4X111</accession>
<dbReference type="Proteomes" id="UP000029737">
    <property type="component" value="Unassembled WGS sequence"/>
</dbReference>
<organism evidence="2 3">
    <name type="scientific">Actinopolyspora erythraea</name>
    <dbReference type="NCBI Taxonomy" id="414996"/>
    <lineage>
        <taxon>Bacteria</taxon>
        <taxon>Bacillati</taxon>
        <taxon>Actinomycetota</taxon>
        <taxon>Actinomycetes</taxon>
        <taxon>Actinopolysporales</taxon>
        <taxon>Actinopolysporaceae</taxon>
        <taxon>Actinopolyspora</taxon>
    </lineage>
</organism>
<protein>
    <submittedName>
        <fullName evidence="2">Uncharacterized protein</fullName>
    </submittedName>
</protein>
<sequence>MSTEHLRPGPSGIGTVRPDEQRDLLALVEHGARGRDLHEVLVLEAVQPHQPRVERIVLGGHFLGAEVEPDRSASDAGRDGTRVATDASSAFENHRLMGPVDQPSQGEAGHARPDDSYSQRGFIRSAR</sequence>
<comment type="caution">
    <text evidence="2">The sequence shown here is derived from an EMBL/GenBank/DDBJ whole genome shotgun (WGS) entry which is preliminary data.</text>
</comment>
<keyword evidence="3" id="KW-1185">Reference proteome</keyword>
<name>A0ABR4X111_9ACTN</name>
<feature type="region of interest" description="Disordered" evidence="1">
    <location>
        <begin position="69"/>
        <end position="127"/>
    </location>
</feature>
<evidence type="ECO:0000313" key="3">
    <source>
        <dbReference type="Proteomes" id="UP000029737"/>
    </source>
</evidence>
<evidence type="ECO:0000313" key="2">
    <source>
        <dbReference type="EMBL" id="KGI80284.1"/>
    </source>
</evidence>
<feature type="compositionally biased region" description="Basic and acidic residues" evidence="1">
    <location>
        <begin position="69"/>
        <end position="81"/>
    </location>
</feature>
<evidence type="ECO:0000256" key="1">
    <source>
        <dbReference type="SAM" id="MobiDB-lite"/>
    </source>
</evidence>
<proteinExistence type="predicted"/>
<reference evidence="2 3" key="1">
    <citation type="journal article" date="2014" name="PLoS ONE">
        <title>Identification and Characterization of a New Erythromycin Biosynthetic Gene Cluster in Actinopolyspora erythraea YIM90600, a Novel Erythronolide-Producing Halophilic Actinomycete Isolated from Salt Field.</title>
        <authorList>
            <person name="Chen D."/>
            <person name="Feng J."/>
            <person name="Huang L."/>
            <person name="Zhang Q."/>
            <person name="Wu J."/>
            <person name="Zhu X."/>
            <person name="Duan Y."/>
            <person name="Xu Z."/>
        </authorList>
    </citation>
    <scope>NUCLEOTIDE SEQUENCE [LARGE SCALE GENOMIC DNA]</scope>
    <source>
        <strain evidence="2 3">YIM90600</strain>
    </source>
</reference>